<gene>
    <name evidence="1" type="ORF">DXB87_10310</name>
</gene>
<reference evidence="1 2" key="1">
    <citation type="submission" date="2018-08" db="EMBL/GenBank/DDBJ databases">
        <title>A genome reference for cultivated species of the human gut microbiota.</title>
        <authorList>
            <person name="Zou Y."/>
            <person name="Xue W."/>
            <person name="Luo G."/>
        </authorList>
    </citation>
    <scope>NUCLEOTIDE SEQUENCE [LARGE SCALE GENOMIC DNA]</scope>
    <source>
        <strain evidence="1 2">OM06-2</strain>
    </source>
</reference>
<proteinExistence type="predicted"/>
<comment type="caution">
    <text evidence="1">The sequence shown here is derived from an EMBL/GenBank/DDBJ whole genome shotgun (WGS) entry which is preliminary data.</text>
</comment>
<protein>
    <submittedName>
        <fullName evidence="1">Uncharacterized protein</fullName>
    </submittedName>
</protein>
<dbReference type="RefSeq" id="WP_117702078.1">
    <property type="nucleotide sequence ID" value="NZ_QSTW01000013.1"/>
</dbReference>
<dbReference type="Proteomes" id="UP000260814">
    <property type="component" value="Unassembled WGS sequence"/>
</dbReference>
<name>A0A3E4Z6X4_9BACT</name>
<evidence type="ECO:0000313" key="1">
    <source>
        <dbReference type="EMBL" id="RGM90284.1"/>
    </source>
</evidence>
<dbReference type="EMBL" id="QSTW01000013">
    <property type="protein sequence ID" value="RGM90284.1"/>
    <property type="molecule type" value="Genomic_DNA"/>
</dbReference>
<accession>A0A3E4Z6X4</accession>
<organism evidence="1 2">
    <name type="scientific">Phocaeicola plebeius</name>
    <dbReference type="NCBI Taxonomy" id="310297"/>
    <lineage>
        <taxon>Bacteria</taxon>
        <taxon>Pseudomonadati</taxon>
        <taxon>Bacteroidota</taxon>
        <taxon>Bacteroidia</taxon>
        <taxon>Bacteroidales</taxon>
        <taxon>Bacteroidaceae</taxon>
        <taxon>Phocaeicola</taxon>
    </lineage>
</organism>
<dbReference type="AlphaFoldDB" id="A0A3E4Z6X4"/>
<sequence length="208" mass="24545">MFEDKKLKVIVSKWDNNEMYIIAADVVKKVNLHDCYDQYGQQLDAEAAGDYSLKNCYCDSMENEMKAKGVEIFGESFSDMEYDKNDLTIDNAEDIGLKEKEKEINDFISKFEEDEAYYIECEAIQYWDGHNNRSAIIGGEEVGAEYEYEDSELEKEILNEFYTLERPEYKRGIAEVKGEKYYFRFSQYENKNFCICEVSERSMFDDEE</sequence>
<evidence type="ECO:0000313" key="2">
    <source>
        <dbReference type="Proteomes" id="UP000260814"/>
    </source>
</evidence>